<feature type="compositionally biased region" description="Gly residues" evidence="1">
    <location>
        <begin position="1"/>
        <end position="10"/>
    </location>
</feature>
<dbReference type="AlphaFoldDB" id="A0A2S0MJJ4"/>
<evidence type="ECO:0000313" key="3">
    <source>
        <dbReference type="EMBL" id="AVO36049.1"/>
    </source>
</evidence>
<sequence length="209" mass="21711">MAVQRLGGGRAVPSAGATAPGAARTGSPGRSAAKADGGTARAIPGGASRTADRAPNRTTGPTPNNRRASPTDSDRRPGAPRRGNGHPRGLDGQPWLFALAVLAWLVLLVLVLRQGALPVSAPALLGGLALLNVATFIAYASDKNAAQQGRWRTPENTLHALALAGGWPAAWLAQRALRHKSRKAEFLAVYVVTVLLNLGALAWLAWHGR</sequence>
<dbReference type="KEGG" id="otk:C6570_08170"/>
<feature type="region of interest" description="Disordered" evidence="1">
    <location>
        <begin position="1"/>
        <end position="89"/>
    </location>
</feature>
<feature type="compositionally biased region" description="Polar residues" evidence="1">
    <location>
        <begin position="56"/>
        <end position="71"/>
    </location>
</feature>
<keyword evidence="2" id="KW-0472">Membrane</keyword>
<feature type="transmembrane region" description="Helical" evidence="2">
    <location>
        <begin position="186"/>
        <end position="206"/>
    </location>
</feature>
<name>A0A2S0MJJ4_9BURK</name>
<keyword evidence="2" id="KW-1133">Transmembrane helix</keyword>
<keyword evidence="4" id="KW-1185">Reference proteome</keyword>
<dbReference type="OrthoDB" id="72963at2"/>
<feature type="compositionally biased region" description="Low complexity" evidence="1">
    <location>
        <begin position="14"/>
        <end position="30"/>
    </location>
</feature>
<feature type="transmembrane region" description="Helical" evidence="2">
    <location>
        <begin position="95"/>
        <end position="112"/>
    </location>
</feature>
<evidence type="ECO:0000256" key="1">
    <source>
        <dbReference type="SAM" id="MobiDB-lite"/>
    </source>
</evidence>
<dbReference type="EMBL" id="CP027666">
    <property type="protein sequence ID" value="AVO36049.1"/>
    <property type="molecule type" value="Genomic_DNA"/>
</dbReference>
<feature type="transmembrane region" description="Helical" evidence="2">
    <location>
        <begin position="158"/>
        <end position="174"/>
    </location>
</feature>
<evidence type="ECO:0000313" key="4">
    <source>
        <dbReference type="Proteomes" id="UP000239709"/>
    </source>
</evidence>
<organism evidence="3 4">
    <name type="scientific">Ottowia oryzae</name>
    <dbReference type="NCBI Taxonomy" id="2109914"/>
    <lineage>
        <taxon>Bacteria</taxon>
        <taxon>Pseudomonadati</taxon>
        <taxon>Pseudomonadota</taxon>
        <taxon>Betaproteobacteria</taxon>
        <taxon>Burkholderiales</taxon>
        <taxon>Comamonadaceae</taxon>
        <taxon>Ottowia</taxon>
    </lineage>
</organism>
<accession>A0A2S0MJJ4</accession>
<dbReference type="InterPro" id="IPR010718">
    <property type="entry name" value="DUF1294"/>
</dbReference>
<proteinExistence type="predicted"/>
<reference evidence="3 4" key="1">
    <citation type="submission" date="2018-03" db="EMBL/GenBank/DDBJ databases">
        <title>Genome sequencing of Ottowia sp.</title>
        <authorList>
            <person name="Kim S.-J."/>
            <person name="Heo J."/>
            <person name="Kwon S.-W."/>
        </authorList>
    </citation>
    <scope>NUCLEOTIDE SEQUENCE [LARGE SCALE GENOMIC DNA]</scope>
    <source>
        <strain evidence="3 4">KADR8-3</strain>
    </source>
</reference>
<feature type="transmembrane region" description="Helical" evidence="2">
    <location>
        <begin position="119"/>
        <end position="138"/>
    </location>
</feature>
<dbReference type="Pfam" id="PF06961">
    <property type="entry name" value="DUF1294"/>
    <property type="match status" value="1"/>
</dbReference>
<keyword evidence="2" id="KW-0812">Transmembrane</keyword>
<evidence type="ECO:0000256" key="2">
    <source>
        <dbReference type="SAM" id="Phobius"/>
    </source>
</evidence>
<dbReference type="Proteomes" id="UP000239709">
    <property type="component" value="Chromosome"/>
</dbReference>
<protein>
    <submittedName>
        <fullName evidence="3">DUF1294 domain-containing protein</fullName>
    </submittedName>
</protein>
<gene>
    <name evidence="3" type="ORF">C6570_08170</name>
</gene>